<keyword evidence="4 7" id="KW-0812">Transmembrane</keyword>
<comment type="subcellular location">
    <subcellularLocation>
        <location evidence="1">Membrane</location>
        <topology evidence="1">Multi-pass membrane protein</topology>
    </subcellularLocation>
</comment>
<dbReference type="HOGENOM" id="CLU_021611_0_1_1"/>
<evidence type="ECO:0000256" key="5">
    <source>
        <dbReference type="ARBA" id="ARBA00022989"/>
    </source>
</evidence>
<evidence type="ECO:0000256" key="2">
    <source>
        <dbReference type="ARBA" id="ARBA00007965"/>
    </source>
</evidence>
<proteinExistence type="inferred from homology"/>
<keyword evidence="10" id="KW-1185">Reference proteome</keyword>
<reference evidence="8 10" key="3">
    <citation type="journal article" date="2004" name="Trends Parasitol.">
        <title>The Anopheles gambiae genome: an update.</title>
        <authorList>
            <person name="Mongin E."/>
            <person name="Louis C."/>
            <person name="Holt R.A."/>
            <person name="Birney E."/>
            <person name="Collins F.H."/>
        </authorList>
    </citation>
    <scope>NUCLEOTIDE SEQUENCE [LARGE SCALE GENOMIC DNA]</scope>
    <source>
        <strain evidence="8 10">PEST</strain>
    </source>
</reference>
<dbReference type="Pfam" id="PF01733">
    <property type="entry name" value="Nucleoside_tran"/>
    <property type="match status" value="1"/>
</dbReference>
<reference evidence="8 10" key="4">
    <citation type="journal article" date="2007" name="Genome Biol.">
        <title>Update of the Anopheles gambiae PEST genome assembly.</title>
        <authorList>
            <person name="Sharakhova M.V."/>
            <person name="Hammond M.P."/>
            <person name="Lobo N.F."/>
            <person name="Krzywinski J."/>
            <person name="Unger M.F."/>
            <person name="Hillenmeyer M.E."/>
            <person name="Bruggner R.V."/>
            <person name="Birney E."/>
            <person name="Collins F.H."/>
        </authorList>
    </citation>
    <scope>NUCLEOTIDE SEQUENCE [LARGE SCALE GENOMIC DNA]</scope>
    <source>
        <strain evidence="8 10">PEST</strain>
    </source>
</reference>
<gene>
    <name evidence="8" type="ORF">AgaP_AGAP012748</name>
</gene>
<dbReference type="VEuPathDB" id="VectorBase:AGAP012748"/>
<dbReference type="InterPro" id="IPR002259">
    <property type="entry name" value="Eqnu_transpt"/>
</dbReference>
<dbReference type="Proteomes" id="UP000007062">
    <property type="component" value="Unassembled WGS sequence"/>
</dbReference>
<reference evidence="9" key="6">
    <citation type="submission" date="2021-01" db="UniProtKB">
        <authorList>
            <consortium name="EnsemblMetazoa"/>
        </authorList>
    </citation>
    <scope>IDENTIFICATION</scope>
    <source>
        <strain evidence="9">PEST</strain>
    </source>
</reference>
<comment type="similarity">
    <text evidence="2">Belongs to the SLC29A/ENT transporter (TC 2.A.57) family.</text>
</comment>
<keyword evidence="5 7" id="KW-1133">Transmembrane helix</keyword>
<dbReference type="VEuPathDB" id="VectorBase:AGAMI1_009662"/>
<dbReference type="EMBL" id="AAAB01001657">
    <property type="protein sequence ID" value="EAA01977.2"/>
    <property type="molecule type" value="Genomic_DNA"/>
</dbReference>
<dbReference type="GO" id="GO:0005337">
    <property type="term" value="F:nucleoside transmembrane transporter activity"/>
    <property type="evidence" value="ECO:0007669"/>
    <property type="project" value="InterPro"/>
</dbReference>
<evidence type="ECO:0000256" key="3">
    <source>
        <dbReference type="ARBA" id="ARBA00022448"/>
    </source>
</evidence>
<dbReference type="GO" id="GO:0016020">
    <property type="term" value="C:membrane"/>
    <property type="evidence" value="ECO:0007669"/>
    <property type="project" value="UniProtKB-SubCell"/>
</dbReference>
<protein>
    <submittedName>
        <fullName evidence="8">AGAP012748-PA</fullName>
    </submittedName>
</protein>
<reference evidence="8" key="5">
    <citation type="submission" date="2011-05" db="EMBL/GenBank/DDBJ databases">
        <authorList>
            <consortium name="VectorBase"/>
        </authorList>
    </citation>
    <scope>NUCLEOTIDE SEQUENCE</scope>
    <source>
        <strain evidence="8">PEST</strain>
    </source>
</reference>
<evidence type="ECO:0000256" key="7">
    <source>
        <dbReference type="SAM" id="Phobius"/>
    </source>
</evidence>
<evidence type="ECO:0000256" key="1">
    <source>
        <dbReference type="ARBA" id="ARBA00004141"/>
    </source>
</evidence>
<organism evidence="8">
    <name type="scientific">Anopheles gambiae</name>
    <name type="common">African malaria mosquito</name>
    <dbReference type="NCBI Taxonomy" id="7165"/>
    <lineage>
        <taxon>Eukaryota</taxon>
        <taxon>Metazoa</taxon>
        <taxon>Ecdysozoa</taxon>
        <taxon>Arthropoda</taxon>
        <taxon>Hexapoda</taxon>
        <taxon>Insecta</taxon>
        <taxon>Pterygota</taxon>
        <taxon>Neoptera</taxon>
        <taxon>Endopterygota</taxon>
        <taxon>Diptera</taxon>
        <taxon>Nematocera</taxon>
        <taxon>Culicoidea</taxon>
        <taxon>Culicidae</taxon>
        <taxon>Anophelinae</taxon>
        <taxon>Anopheles</taxon>
    </lineage>
</organism>
<feature type="transmembrane region" description="Helical" evidence="7">
    <location>
        <begin position="24"/>
        <end position="54"/>
    </location>
</feature>
<evidence type="ECO:0000256" key="6">
    <source>
        <dbReference type="ARBA" id="ARBA00023136"/>
    </source>
</evidence>
<dbReference type="eggNOG" id="KOG1479">
    <property type="taxonomic scope" value="Eukaryota"/>
</dbReference>
<dbReference type="EnsemblMetazoa" id="AGAP012748-RA">
    <property type="protein sequence ID" value="AGAP012748-PA"/>
    <property type="gene ID" value="AGAP012748"/>
</dbReference>
<sequence length="63" mass="7018">MAFTSGYFSSLGMMYTPQSVEPQYAMTAGMFAAAMLITGIFTGILFSMVFPMVVQYNFLAWLH</sequence>
<dbReference type="AlphaFoldDB" id="Q7QNC9"/>
<reference evidence="8 10" key="1">
    <citation type="journal article" date="2002" name="Science">
        <title>The genome sequence of the malaria mosquito Anopheles gambiae.</title>
        <authorList>
            <person name="Holt R.A."/>
            <person name="Subramanian G.M."/>
            <person name="Halpern A."/>
            <person name="Sutton G.G."/>
            <person name="Charlab R."/>
            <person name="Nusskern D.R."/>
            <person name="Wincker P."/>
            <person name="Clark A.G."/>
            <person name="Ribeiro J.M."/>
            <person name="Wides R."/>
            <person name="Salzberg S.L."/>
            <person name="Loftus B."/>
            <person name="Yandell M."/>
            <person name="Majoros W.H."/>
            <person name="Rusch D.B."/>
            <person name="Lai Z."/>
            <person name="Kraft C.L."/>
            <person name="Abril J.F."/>
            <person name="Anthouard V."/>
            <person name="Arensburger P."/>
            <person name="Atkinson P.W."/>
            <person name="Baden H."/>
            <person name="de Berardinis V."/>
            <person name="Baldwin D."/>
            <person name="Benes V."/>
            <person name="Biedler J."/>
            <person name="Blass C."/>
            <person name="Bolanos R."/>
            <person name="Boscus D."/>
            <person name="Barnstead M."/>
            <person name="Cai S."/>
            <person name="Center A."/>
            <person name="Chaturverdi K."/>
            <person name="Christophides G.K."/>
            <person name="Chrystal M.A."/>
            <person name="Clamp M."/>
            <person name="Cravchik A."/>
            <person name="Curwen V."/>
            <person name="Dana A."/>
            <person name="Delcher A."/>
            <person name="Dew I."/>
            <person name="Evans C.A."/>
            <person name="Flanigan M."/>
            <person name="Grundschober-Freimoser A."/>
            <person name="Friedli L."/>
            <person name="Gu Z."/>
            <person name="Guan P."/>
            <person name="Guigo R."/>
            <person name="Hillenmeyer M.E."/>
            <person name="Hladun S.L."/>
            <person name="Hogan J.R."/>
            <person name="Hong Y.S."/>
            <person name="Hoover J."/>
            <person name="Jaillon O."/>
            <person name="Ke Z."/>
            <person name="Kodira C."/>
            <person name="Kokoza E."/>
            <person name="Koutsos A."/>
            <person name="Letunic I."/>
            <person name="Levitsky A."/>
            <person name="Liang Y."/>
            <person name="Lin J.J."/>
            <person name="Lobo N.F."/>
            <person name="Lopez J.R."/>
            <person name="Malek J.A."/>
            <person name="McIntosh T.C."/>
            <person name="Meister S."/>
            <person name="Miller J."/>
            <person name="Mobarry C."/>
            <person name="Mongin E."/>
            <person name="Murphy S.D."/>
            <person name="O'Brochta D.A."/>
            <person name="Pfannkoch C."/>
            <person name="Qi R."/>
            <person name="Regier M.A."/>
            <person name="Remington K."/>
            <person name="Shao H."/>
            <person name="Sharakhova M.V."/>
            <person name="Sitter C.D."/>
            <person name="Shetty J."/>
            <person name="Smith T.J."/>
            <person name="Strong R."/>
            <person name="Sun J."/>
            <person name="Thomasova D."/>
            <person name="Ton L.Q."/>
            <person name="Topalis P."/>
            <person name="Tu Z."/>
            <person name="Unger M.F."/>
            <person name="Walenz B."/>
            <person name="Wang A."/>
            <person name="Wang J."/>
            <person name="Wang M."/>
            <person name="Wang X."/>
            <person name="Woodford K.J."/>
            <person name="Wortman J.R."/>
            <person name="Wu M."/>
            <person name="Yao A."/>
            <person name="Zdobnov E.M."/>
            <person name="Zhang H."/>
            <person name="Zhao Q."/>
            <person name="Zhao S."/>
            <person name="Zhu S.C."/>
            <person name="Zhimulev I."/>
            <person name="Coluzzi M."/>
            <person name="della Torre A."/>
            <person name="Roth C.W."/>
            <person name="Louis C."/>
            <person name="Kalush F."/>
            <person name="Mural R.J."/>
            <person name="Myers E.W."/>
            <person name="Adams M.D."/>
            <person name="Smith H.O."/>
            <person name="Broder S."/>
            <person name="Gardner M.J."/>
            <person name="Fraser C.M."/>
            <person name="Birney E."/>
            <person name="Bork P."/>
            <person name="Brey P.T."/>
            <person name="Venter J.C."/>
            <person name="Weissenbach J."/>
            <person name="Kafatos F.C."/>
            <person name="Collins F.H."/>
            <person name="Hoffman S.L."/>
        </authorList>
    </citation>
    <scope>NUCLEOTIDE SEQUENCE [LARGE SCALE GENOMIC DNA]</scope>
    <source>
        <strain evidence="8 10">PEST</strain>
    </source>
</reference>
<reference evidence="8" key="2">
    <citation type="submission" date="2002-03" db="EMBL/GenBank/DDBJ databases">
        <authorList>
            <consortium name="The Anopheles Genome Sequencing Consortium"/>
        </authorList>
    </citation>
    <scope>NUCLEOTIDE SEQUENCE</scope>
    <source>
        <strain evidence="8">PEST</strain>
    </source>
</reference>
<accession>Q7QNC9</accession>
<evidence type="ECO:0000313" key="8">
    <source>
        <dbReference type="EMBL" id="EAA01977.2"/>
    </source>
</evidence>
<name>Q7QNC9_ANOGA</name>
<keyword evidence="6 7" id="KW-0472">Membrane</keyword>
<evidence type="ECO:0000313" key="9">
    <source>
        <dbReference type="EnsemblMetazoa" id="AGAP012748-PA"/>
    </source>
</evidence>
<evidence type="ECO:0000256" key="4">
    <source>
        <dbReference type="ARBA" id="ARBA00022692"/>
    </source>
</evidence>
<evidence type="ECO:0000313" key="10">
    <source>
        <dbReference type="Proteomes" id="UP000007062"/>
    </source>
</evidence>
<keyword evidence="3" id="KW-0813">Transport</keyword>